<dbReference type="Pfam" id="PF02518">
    <property type="entry name" value="HATPase_c"/>
    <property type="match status" value="1"/>
</dbReference>
<evidence type="ECO:0000256" key="2">
    <source>
        <dbReference type="ARBA" id="ARBA00012438"/>
    </source>
</evidence>
<dbReference type="EMBL" id="CP030850">
    <property type="protein sequence ID" value="AXE16334.1"/>
    <property type="molecule type" value="Genomic_DNA"/>
</dbReference>
<protein>
    <recommendedName>
        <fullName evidence="2">histidine kinase</fullName>
        <ecNumber evidence="2">2.7.13.3</ecNumber>
    </recommendedName>
</protein>
<dbReference type="PANTHER" id="PTHR43547:SF2">
    <property type="entry name" value="HYBRID SIGNAL TRANSDUCTION HISTIDINE KINASE C"/>
    <property type="match status" value="1"/>
</dbReference>
<dbReference type="Proteomes" id="UP000251993">
    <property type="component" value="Chromosome"/>
</dbReference>
<keyword evidence="4" id="KW-0802">TPR repeat</keyword>
<comment type="catalytic activity">
    <reaction evidence="1">
        <text>ATP + protein L-histidine = ADP + protein N-phospho-L-histidine.</text>
        <dbReference type="EC" id="2.7.13.3"/>
    </reaction>
</comment>
<proteinExistence type="predicted"/>
<keyword evidence="5" id="KW-0472">Membrane</keyword>
<evidence type="ECO:0000259" key="6">
    <source>
        <dbReference type="PROSITE" id="PS50109"/>
    </source>
</evidence>
<name>A0A344TCG3_9BACT</name>
<dbReference type="CDD" id="cd00075">
    <property type="entry name" value="HATPase"/>
    <property type="match status" value="1"/>
</dbReference>
<evidence type="ECO:0000256" key="4">
    <source>
        <dbReference type="PROSITE-ProRule" id="PRU00339"/>
    </source>
</evidence>
<dbReference type="InterPro" id="IPR004358">
    <property type="entry name" value="Sig_transdc_His_kin-like_C"/>
</dbReference>
<evidence type="ECO:0000256" key="3">
    <source>
        <dbReference type="ARBA" id="ARBA00022553"/>
    </source>
</evidence>
<dbReference type="InterPro" id="IPR011990">
    <property type="entry name" value="TPR-like_helical_dom_sf"/>
</dbReference>
<dbReference type="OrthoDB" id="9810447at2"/>
<dbReference type="EC" id="2.7.13.3" evidence="2"/>
<dbReference type="GO" id="GO:0000155">
    <property type="term" value="F:phosphorelay sensor kinase activity"/>
    <property type="evidence" value="ECO:0007669"/>
    <property type="project" value="TreeGrafter"/>
</dbReference>
<dbReference type="SMART" id="SM00387">
    <property type="entry name" value="HATPase_c"/>
    <property type="match status" value="1"/>
</dbReference>
<dbReference type="SUPFAM" id="SSF55874">
    <property type="entry name" value="ATPase domain of HSP90 chaperone/DNA topoisomerase II/histidine kinase"/>
    <property type="match status" value="1"/>
</dbReference>
<dbReference type="SUPFAM" id="SSF48452">
    <property type="entry name" value="TPR-like"/>
    <property type="match status" value="1"/>
</dbReference>
<dbReference type="RefSeq" id="WP_114065121.1">
    <property type="nucleotide sequence ID" value="NZ_CP030850.1"/>
</dbReference>
<dbReference type="Pfam" id="PF13181">
    <property type="entry name" value="TPR_8"/>
    <property type="match status" value="2"/>
</dbReference>
<keyword evidence="5" id="KW-1133">Transmembrane helix</keyword>
<dbReference type="InterPro" id="IPR003594">
    <property type="entry name" value="HATPase_dom"/>
</dbReference>
<feature type="domain" description="Histidine kinase" evidence="6">
    <location>
        <begin position="411"/>
        <end position="628"/>
    </location>
</feature>
<evidence type="ECO:0000256" key="1">
    <source>
        <dbReference type="ARBA" id="ARBA00000085"/>
    </source>
</evidence>
<dbReference type="SMART" id="SM00028">
    <property type="entry name" value="TPR"/>
    <property type="match status" value="3"/>
</dbReference>
<dbReference type="InterPro" id="IPR036890">
    <property type="entry name" value="HATPase_C_sf"/>
</dbReference>
<feature type="repeat" description="TPR" evidence="4">
    <location>
        <begin position="216"/>
        <end position="249"/>
    </location>
</feature>
<evidence type="ECO:0000313" key="7">
    <source>
        <dbReference type="EMBL" id="AXE16334.1"/>
    </source>
</evidence>
<dbReference type="PRINTS" id="PR00344">
    <property type="entry name" value="BCTRLSENSOR"/>
</dbReference>
<dbReference type="KEGG" id="run:DR864_00645"/>
<dbReference type="PROSITE" id="PS50109">
    <property type="entry name" value="HIS_KIN"/>
    <property type="match status" value="1"/>
</dbReference>
<keyword evidence="3" id="KW-0597">Phosphoprotein</keyword>
<keyword evidence="8" id="KW-1185">Reference proteome</keyword>
<sequence>MLISQKNIVNLLLYGILPFISLFAYTQKTHQQLLEGLEAKKKSSIKIDTSYVVLLVDLEEAYFHQNPAKFGTYIDTIKNLSNRLHFPKGLVNAYRFESMIAFRKSNFNLSQILAQKALNIAISLKDPKMIAFCYERLGSVNIRTTVNDAGNLRKAIYYFKQQLFWASKTNDPLLIATAYQYLGIGYIETGNYEEALKVLNNGRKVLKGYKIPYFEGYIFNQLGHLYIKKGDYKKALLYLKQSEELANKFDINKLKSHVFYHLGTAYFGLKELDEAEKYLLQHLSFAHQEQITRVLPSLEILSNINVEKKNYQKALMYSKQYIRIKDSVVTTEKNQAFLDLQIKYETQQKNQENKILQLKNTSIQQQNRWYLVISVVVVTLLLISLLLSLQLYRSRNALANSNRIKDRIFAIVAHDLKRPAVSFQNLIRTLSFLIKNQRYNELIVLGGQAETMATDMNLMLDNIFRWTLREKEGISLKISTVELESVLKDLKEEFQHLAEVKQINFLVDVKRGIKVSTDTTLLLIILRNLVSNALKFTHQNGEIVVSTVQKELYTEIMVKDNGIGIPIEIQQKLFSQDVTVSRKGLNDERGLGLGLVICKELAEYIKATIKFDSQLGKGSSFVISLENL</sequence>
<dbReference type="AlphaFoldDB" id="A0A344TCG3"/>
<feature type="transmembrane region" description="Helical" evidence="5">
    <location>
        <begin position="369"/>
        <end position="392"/>
    </location>
</feature>
<evidence type="ECO:0000313" key="8">
    <source>
        <dbReference type="Proteomes" id="UP000251993"/>
    </source>
</evidence>
<dbReference type="InterPro" id="IPR005467">
    <property type="entry name" value="His_kinase_dom"/>
</dbReference>
<accession>A0A344TCG3</accession>
<keyword evidence="5" id="KW-0812">Transmembrane</keyword>
<reference evidence="7 8" key="1">
    <citation type="submission" date="2018-07" db="EMBL/GenBank/DDBJ databases">
        <title>Genome sequencing of Runella.</title>
        <authorList>
            <person name="Baek M.-G."/>
            <person name="Yi H."/>
        </authorList>
    </citation>
    <scope>NUCLEOTIDE SEQUENCE [LARGE SCALE GENOMIC DNA]</scope>
    <source>
        <strain evidence="7 8">HYN0085</strain>
    </source>
</reference>
<feature type="transmembrane region" description="Helical" evidence="5">
    <location>
        <begin position="7"/>
        <end position="25"/>
    </location>
</feature>
<dbReference type="PROSITE" id="PS50005">
    <property type="entry name" value="TPR"/>
    <property type="match status" value="2"/>
</dbReference>
<dbReference type="Gene3D" id="1.25.40.10">
    <property type="entry name" value="Tetratricopeptide repeat domain"/>
    <property type="match status" value="1"/>
</dbReference>
<dbReference type="InterPro" id="IPR019734">
    <property type="entry name" value="TPR_rpt"/>
</dbReference>
<organism evidence="7 8">
    <name type="scientific">Runella rosea</name>
    <dbReference type="NCBI Taxonomy" id="2259595"/>
    <lineage>
        <taxon>Bacteria</taxon>
        <taxon>Pseudomonadati</taxon>
        <taxon>Bacteroidota</taxon>
        <taxon>Cytophagia</taxon>
        <taxon>Cytophagales</taxon>
        <taxon>Spirosomataceae</taxon>
        <taxon>Runella</taxon>
    </lineage>
</organism>
<dbReference type="Gene3D" id="3.30.565.10">
    <property type="entry name" value="Histidine kinase-like ATPase, C-terminal domain"/>
    <property type="match status" value="1"/>
</dbReference>
<evidence type="ECO:0000256" key="5">
    <source>
        <dbReference type="SAM" id="Phobius"/>
    </source>
</evidence>
<dbReference type="PANTHER" id="PTHR43547">
    <property type="entry name" value="TWO-COMPONENT HISTIDINE KINASE"/>
    <property type="match status" value="1"/>
</dbReference>
<gene>
    <name evidence="7" type="ORF">DR864_00645</name>
</gene>
<feature type="repeat" description="TPR" evidence="4">
    <location>
        <begin position="176"/>
        <end position="209"/>
    </location>
</feature>